<name>T1KX87_TETUR</name>
<proteinExistence type="predicted"/>
<accession>T1KX87</accession>
<dbReference type="AlphaFoldDB" id="T1KX87"/>
<reference evidence="2" key="1">
    <citation type="submission" date="2011-08" db="EMBL/GenBank/DDBJ databases">
        <authorList>
            <person name="Rombauts S."/>
        </authorList>
    </citation>
    <scope>NUCLEOTIDE SEQUENCE</scope>
    <source>
        <strain evidence="2">London</strain>
    </source>
</reference>
<organism evidence="1 2">
    <name type="scientific">Tetranychus urticae</name>
    <name type="common">Two-spotted spider mite</name>
    <dbReference type="NCBI Taxonomy" id="32264"/>
    <lineage>
        <taxon>Eukaryota</taxon>
        <taxon>Metazoa</taxon>
        <taxon>Ecdysozoa</taxon>
        <taxon>Arthropoda</taxon>
        <taxon>Chelicerata</taxon>
        <taxon>Arachnida</taxon>
        <taxon>Acari</taxon>
        <taxon>Acariformes</taxon>
        <taxon>Trombidiformes</taxon>
        <taxon>Prostigmata</taxon>
        <taxon>Eleutherengona</taxon>
        <taxon>Raphignathae</taxon>
        <taxon>Tetranychoidea</taxon>
        <taxon>Tetranychidae</taxon>
        <taxon>Tetranychus</taxon>
    </lineage>
</organism>
<dbReference type="EnsemblMetazoa" id="tetur25g01510.1">
    <property type="protein sequence ID" value="tetur25g01510.1"/>
    <property type="gene ID" value="tetur25g01510"/>
</dbReference>
<evidence type="ECO:0000313" key="1">
    <source>
        <dbReference type="EnsemblMetazoa" id="tetur25g01510.1"/>
    </source>
</evidence>
<sequence>MAYIKPTIMHQLWRVADIVSRNVNCESELRVCEDFFHRITRIITDYHEHNEIDIDTIGLDYDQVSLVCNSVLGPSQHPPPPNPQENEMNRLIQLMDRLIVSTDRHNEIDDRLYEDVGKVFEHMIDRFDGLIEFFGIST</sequence>
<dbReference type="HOGENOM" id="CLU_154095_0_0_1"/>
<dbReference type="EMBL" id="CAEY01000677">
    <property type="status" value="NOT_ANNOTATED_CDS"/>
    <property type="molecule type" value="Genomic_DNA"/>
</dbReference>
<protein>
    <submittedName>
        <fullName evidence="1">Uncharacterized protein</fullName>
    </submittedName>
</protein>
<dbReference type="Proteomes" id="UP000015104">
    <property type="component" value="Unassembled WGS sequence"/>
</dbReference>
<keyword evidence="2" id="KW-1185">Reference proteome</keyword>
<evidence type="ECO:0000313" key="2">
    <source>
        <dbReference type="Proteomes" id="UP000015104"/>
    </source>
</evidence>
<reference evidence="1" key="2">
    <citation type="submission" date="2015-06" db="UniProtKB">
        <authorList>
            <consortium name="EnsemblMetazoa"/>
        </authorList>
    </citation>
    <scope>IDENTIFICATION</scope>
</reference>